<comment type="caution">
    <text evidence="1">The sequence shown here is derived from an EMBL/GenBank/DDBJ whole genome shotgun (WGS) entry which is preliminary data.</text>
</comment>
<evidence type="ECO:0000313" key="4">
    <source>
        <dbReference type="Proteomes" id="UP000234878"/>
    </source>
</evidence>
<dbReference type="EMBL" id="PJCQ01000018">
    <property type="protein sequence ID" value="PLV17719.1"/>
    <property type="molecule type" value="Genomic_DNA"/>
</dbReference>
<dbReference type="AlphaFoldDB" id="A0AAX0VSN5"/>
<reference evidence="3 4" key="1">
    <citation type="submission" date="2017-12" db="EMBL/GenBank/DDBJ databases">
        <title>Detection of the carbapenemase gene blaVIM-5 in members of the Pseudomonas putida group isolated from polluted Nigerian wetlands.</title>
        <authorList>
            <person name="Adelowo O."/>
            <person name="Vollmers J."/>
            <person name="Maeusezahl I."/>
            <person name="Kaster A.-K."/>
            <person name="Mueller J.A."/>
        </authorList>
    </citation>
    <scope>NUCLEOTIDE SEQUENCE [LARGE SCALE GENOMIC DNA]</scope>
    <source>
        <strain evidence="2 3">MR119</strain>
        <strain evidence="1 4">MR144</strain>
    </source>
</reference>
<protein>
    <submittedName>
        <fullName evidence="1">Uncharacterized protein</fullName>
    </submittedName>
</protein>
<name>A0AAX0VSN5_9PSED</name>
<dbReference type="Proteomes" id="UP000234839">
    <property type="component" value="Unassembled WGS sequence"/>
</dbReference>
<sequence length="136" mass="15412">MLFIQEALTVLVLIDLAILKRLLDERALEPVIIMDGTTAIQISPRKNKERGNAEGQGIAYDFHERVGVFRISEFHFLRTATQFESLRWFADTLAEQMEAVRNEAPTEVQLGDPTLMEVPMEWLSAKDCFTAPTTEG</sequence>
<gene>
    <name evidence="1" type="ORF">CXG49_18510</name>
    <name evidence="2" type="ORF">CXG53_19295</name>
</gene>
<dbReference type="EMBL" id="PJCP01000018">
    <property type="protein sequence ID" value="PLV22440.1"/>
    <property type="molecule type" value="Genomic_DNA"/>
</dbReference>
<keyword evidence="3" id="KW-1185">Reference proteome</keyword>
<organism evidence="1 4">
    <name type="scientific">Pseudomonas guariconensis</name>
    <dbReference type="NCBI Taxonomy" id="1288410"/>
    <lineage>
        <taxon>Bacteria</taxon>
        <taxon>Pseudomonadati</taxon>
        <taxon>Pseudomonadota</taxon>
        <taxon>Gammaproteobacteria</taxon>
        <taxon>Pseudomonadales</taxon>
        <taxon>Pseudomonadaceae</taxon>
        <taxon>Pseudomonas</taxon>
    </lineage>
</organism>
<dbReference type="RefSeq" id="WP_102082243.1">
    <property type="nucleotide sequence ID" value="NZ_PJCP01000018.1"/>
</dbReference>
<accession>A0AAX0VSN5</accession>
<evidence type="ECO:0000313" key="3">
    <source>
        <dbReference type="Proteomes" id="UP000234839"/>
    </source>
</evidence>
<evidence type="ECO:0000313" key="2">
    <source>
        <dbReference type="EMBL" id="PLV22440.1"/>
    </source>
</evidence>
<proteinExistence type="predicted"/>
<dbReference type="Proteomes" id="UP000234878">
    <property type="component" value="Unassembled WGS sequence"/>
</dbReference>
<evidence type="ECO:0000313" key="1">
    <source>
        <dbReference type="EMBL" id="PLV17719.1"/>
    </source>
</evidence>